<dbReference type="Proteomes" id="UP000809337">
    <property type="component" value="Unassembled WGS sequence"/>
</dbReference>
<reference evidence="2" key="2">
    <citation type="submission" date="2021-01" db="EMBL/GenBank/DDBJ databases">
        <title>Diatom-associated Roseobacters Show Island Model of Population Structure.</title>
        <authorList>
            <person name="Qu L."/>
            <person name="Feng X."/>
            <person name="Chen Y."/>
            <person name="Li L."/>
            <person name="Wang X."/>
            <person name="Hu Z."/>
            <person name="Wang H."/>
            <person name="Luo H."/>
        </authorList>
    </citation>
    <scope>NUCLEOTIDE SEQUENCE</scope>
    <source>
        <strain evidence="2">SM26-45</strain>
    </source>
</reference>
<proteinExistence type="predicted"/>
<dbReference type="EMBL" id="JAMD01000014">
    <property type="protein sequence ID" value="KEJ94398.1"/>
    <property type="molecule type" value="Genomic_DNA"/>
</dbReference>
<dbReference type="Gene3D" id="3.40.1080.10">
    <property type="entry name" value="Glutaconate Coenzyme A-transferase"/>
    <property type="match status" value="1"/>
</dbReference>
<sequence>MSAAISPLEQMVVVLARDLADGELGAAGAAALVPMAAIALARELHAPNLTVGGEMFFNPEPGRLYPSMLDDRALGRCEAAETFIELFGHSHHGLEFFFHSGLQHDAYGNINLHHVGGTLHAPKVRGPGAANLSYCHTSTRFYICPTLHTTRNFVEKVDFVTIPGHLSGPEAKRVAGLTNEGPRFVVTPRAVLDFDPATLRMRLKSVHAGHTAAEVQRHTGFDLGITQNVPQTPLPTEEELTALRERIDKTGTLRA</sequence>
<dbReference type="PANTHER" id="PTHR43293">
    <property type="entry name" value="ACETATE COA-TRANSFERASE YDIF"/>
    <property type="match status" value="1"/>
</dbReference>
<name>A0A073IVM6_9RHOB</name>
<dbReference type="InterPro" id="IPR004165">
    <property type="entry name" value="CoA_trans_fam_I"/>
</dbReference>
<evidence type="ECO:0000313" key="2">
    <source>
        <dbReference type="EMBL" id="MBM2355698.1"/>
    </source>
</evidence>
<dbReference type="GeneID" id="68872346"/>
<reference evidence="1 3" key="1">
    <citation type="submission" date="2014-01" db="EMBL/GenBank/DDBJ databases">
        <title>Sulfitobacter sp. H3 (MCCC 1A00686) Genome Sequencing.</title>
        <authorList>
            <person name="Lai Q."/>
            <person name="Hong Z."/>
        </authorList>
    </citation>
    <scope>NUCLEOTIDE SEQUENCE [LARGE SCALE GENOMIC DNA]</scope>
    <source>
        <strain evidence="1 3">H3</strain>
    </source>
</reference>
<dbReference type="SMART" id="SM00882">
    <property type="entry name" value="CoA_trans"/>
    <property type="match status" value="1"/>
</dbReference>
<dbReference type="Proteomes" id="UP000027746">
    <property type="component" value="Unassembled WGS sequence"/>
</dbReference>
<dbReference type="OrthoDB" id="9813111at2"/>
<dbReference type="PANTHER" id="PTHR43293:SF3">
    <property type="entry name" value="CHOLESTEROL RING-CLEAVING HYDROLASE IPDB SUBUNIT"/>
    <property type="match status" value="1"/>
</dbReference>
<keyword evidence="3" id="KW-1185">Reference proteome</keyword>
<dbReference type="InterPro" id="IPR037171">
    <property type="entry name" value="NagB/RpiA_transferase-like"/>
</dbReference>
<dbReference type="RefSeq" id="WP_037929896.1">
    <property type="nucleotide sequence ID" value="NZ_CP054604.1"/>
</dbReference>
<gene>
    <name evidence="2" type="ORF">JQX14_14195</name>
    <name evidence="1" type="ORF">SUH3_06965</name>
</gene>
<keyword evidence="1" id="KW-0808">Transferase</keyword>
<organism evidence="1 3">
    <name type="scientific">Pseudosulfitobacter pseudonitzschiae</name>
    <dbReference type="NCBI Taxonomy" id="1402135"/>
    <lineage>
        <taxon>Bacteria</taxon>
        <taxon>Pseudomonadati</taxon>
        <taxon>Pseudomonadota</taxon>
        <taxon>Alphaproteobacteria</taxon>
        <taxon>Rhodobacterales</taxon>
        <taxon>Roseobacteraceae</taxon>
        <taxon>Pseudosulfitobacter</taxon>
    </lineage>
</organism>
<protein>
    <submittedName>
        <fullName evidence="1">CoA-transferase</fullName>
    </submittedName>
</protein>
<dbReference type="AlphaFoldDB" id="A0A073IVM6"/>
<comment type="caution">
    <text evidence="1">The sequence shown here is derived from an EMBL/GenBank/DDBJ whole genome shotgun (WGS) entry which is preliminary data.</text>
</comment>
<dbReference type="GO" id="GO:0008410">
    <property type="term" value="F:CoA-transferase activity"/>
    <property type="evidence" value="ECO:0007669"/>
    <property type="project" value="InterPro"/>
</dbReference>
<evidence type="ECO:0000313" key="3">
    <source>
        <dbReference type="Proteomes" id="UP000027746"/>
    </source>
</evidence>
<accession>A0A073IVM6</accession>
<evidence type="ECO:0000313" key="1">
    <source>
        <dbReference type="EMBL" id="KEJ94398.1"/>
    </source>
</evidence>
<dbReference type="EMBL" id="JAFBWN010000009">
    <property type="protein sequence ID" value="MBM2355698.1"/>
    <property type="molecule type" value="Genomic_DNA"/>
</dbReference>
<dbReference type="SUPFAM" id="SSF100950">
    <property type="entry name" value="NagB/RpiA/CoA transferase-like"/>
    <property type="match status" value="1"/>
</dbReference>